<dbReference type="Proteomes" id="UP000287972">
    <property type="component" value="Unassembled WGS sequence"/>
</dbReference>
<accession>A0A428NPL8</accession>
<evidence type="ECO:0000313" key="2">
    <source>
        <dbReference type="Proteomes" id="UP000287972"/>
    </source>
</evidence>
<name>A0A428NPL8_9HYPO</name>
<evidence type="ECO:0000313" key="1">
    <source>
        <dbReference type="EMBL" id="RSL42721.1"/>
    </source>
</evidence>
<keyword evidence="2" id="KW-1185">Reference proteome</keyword>
<protein>
    <submittedName>
        <fullName evidence="1">Uncharacterized protein</fullName>
    </submittedName>
</protein>
<reference evidence="1 2" key="1">
    <citation type="submission" date="2017-06" db="EMBL/GenBank/DDBJ databases">
        <title>Comparative genomic analysis of Ambrosia Fusariam Clade fungi.</title>
        <authorList>
            <person name="Stajich J.E."/>
            <person name="Carrillo J."/>
            <person name="Kijimoto T."/>
            <person name="Eskalen A."/>
            <person name="O'Donnell K."/>
            <person name="Kasson M."/>
        </authorList>
    </citation>
    <scope>NUCLEOTIDE SEQUENCE [LARGE SCALE GENOMIC DNA]</scope>
    <source>
        <strain evidence="1 2">NRRL62606</strain>
    </source>
</reference>
<gene>
    <name evidence="1" type="ORF">CEP51_016449</name>
</gene>
<organism evidence="1 2">
    <name type="scientific">Fusarium floridanum</name>
    <dbReference type="NCBI Taxonomy" id="1325733"/>
    <lineage>
        <taxon>Eukaryota</taxon>
        <taxon>Fungi</taxon>
        <taxon>Dikarya</taxon>
        <taxon>Ascomycota</taxon>
        <taxon>Pezizomycotina</taxon>
        <taxon>Sordariomycetes</taxon>
        <taxon>Hypocreomycetidae</taxon>
        <taxon>Hypocreales</taxon>
        <taxon>Nectriaceae</taxon>
        <taxon>Fusarium</taxon>
        <taxon>Fusarium solani species complex</taxon>
    </lineage>
</organism>
<dbReference type="AlphaFoldDB" id="A0A428NPL8"/>
<comment type="caution">
    <text evidence="1">The sequence shown here is derived from an EMBL/GenBank/DDBJ whole genome shotgun (WGS) entry which is preliminary data.</text>
</comment>
<dbReference type="EMBL" id="NKCL01001159">
    <property type="protein sequence ID" value="RSL42721.1"/>
    <property type="molecule type" value="Genomic_DNA"/>
</dbReference>
<proteinExistence type="predicted"/>
<sequence length="70" mass="8157">MTAQPASVEGYQCLAVTSKHRHVTQYCDRPCLCHPTNARREGRFYRRGRSRSFSWSCRPRPVYNPQTNIA</sequence>